<dbReference type="EMBL" id="JAAQOM010000002">
    <property type="protein sequence ID" value="NIA52875.1"/>
    <property type="molecule type" value="Genomic_DNA"/>
</dbReference>
<keyword evidence="2" id="KW-1133">Transmembrane helix</keyword>
<comment type="caution">
    <text evidence="3">The sequence shown here is derived from an EMBL/GenBank/DDBJ whole genome shotgun (WGS) entry which is preliminary data.</text>
</comment>
<feature type="region of interest" description="Disordered" evidence="1">
    <location>
        <begin position="36"/>
        <end position="83"/>
    </location>
</feature>
<gene>
    <name evidence="3" type="ORF">HAV22_04305</name>
</gene>
<proteinExistence type="predicted"/>
<sequence>MSAAAPADARPLARALGAATFGLALGALLLARRGPSAAVPPPAMRRRLPSAPDNTGQGHTGRDRALPTGTIGRSDLGTDTAGNDRATSALQARRLYQAAALLAASVLSDSALEHYRGNFENPGMFTPLASAAVVLACALRGAGRDAGTAIRAHGSARARARASAHARVHAQRTDWTDDARLATTPRYATTRPAGPDATVPYATACAVGAAGLGFHAYNVLRRPGGLSWANLFYAAPLGAPAALLLAGVIGLAARPVAAGAPTLAGLPSGRALCGLAAFGLAGTSAEAALLHFRGAFQHPAMWVPVTVPPVTAVMLAGAALPGAPGPRRLTHALLKACTWLGMLGMGFHARGIARQMGGWRNWSQNVLAGPPLPAPPSFSALALAGRAALALRAAQAGPQREAA</sequence>
<feature type="transmembrane region" description="Helical" evidence="2">
    <location>
        <begin position="301"/>
        <end position="320"/>
    </location>
</feature>
<feature type="transmembrane region" description="Helical" evidence="2">
    <location>
        <begin position="232"/>
        <end position="257"/>
    </location>
</feature>
<accession>A0ABX0P7G2</accession>
<dbReference type="Proteomes" id="UP000716322">
    <property type="component" value="Unassembled WGS sequence"/>
</dbReference>
<organism evidence="3 4">
    <name type="scientific">Telluria antibiotica</name>
    <dbReference type="NCBI Taxonomy" id="2717319"/>
    <lineage>
        <taxon>Bacteria</taxon>
        <taxon>Pseudomonadati</taxon>
        <taxon>Pseudomonadota</taxon>
        <taxon>Betaproteobacteria</taxon>
        <taxon>Burkholderiales</taxon>
        <taxon>Oxalobacteraceae</taxon>
        <taxon>Telluria group</taxon>
        <taxon>Telluria</taxon>
    </lineage>
</organism>
<keyword evidence="2" id="KW-0472">Membrane</keyword>
<protein>
    <submittedName>
        <fullName evidence="3">Uncharacterized protein</fullName>
    </submittedName>
</protein>
<evidence type="ECO:0000313" key="3">
    <source>
        <dbReference type="EMBL" id="NIA52875.1"/>
    </source>
</evidence>
<evidence type="ECO:0000313" key="4">
    <source>
        <dbReference type="Proteomes" id="UP000716322"/>
    </source>
</evidence>
<evidence type="ECO:0000256" key="2">
    <source>
        <dbReference type="SAM" id="Phobius"/>
    </source>
</evidence>
<name>A0ABX0P7G2_9BURK</name>
<feature type="transmembrane region" description="Helical" evidence="2">
    <location>
        <begin position="269"/>
        <end position="289"/>
    </location>
</feature>
<keyword evidence="2" id="KW-0812">Transmembrane</keyword>
<evidence type="ECO:0000256" key="1">
    <source>
        <dbReference type="SAM" id="MobiDB-lite"/>
    </source>
</evidence>
<feature type="transmembrane region" description="Helical" evidence="2">
    <location>
        <begin position="199"/>
        <end position="220"/>
    </location>
</feature>
<keyword evidence="4" id="KW-1185">Reference proteome</keyword>
<reference evidence="3 4" key="1">
    <citation type="submission" date="2020-03" db="EMBL/GenBank/DDBJ databases">
        <title>Genome sequence of strain Massilia sp. TW-1.</title>
        <authorList>
            <person name="Chaudhary D.K."/>
        </authorList>
    </citation>
    <scope>NUCLEOTIDE SEQUENCE [LARGE SCALE GENOMIC DNA]</scope>
    <source>
        <strain evidence="3 4">TW-1</strain>
    </source>
</reference>